<evidence type="ECO:0000313" key="1">
    <source>
        <dbReference type="EMBL" id="MDN3920838.1"/>
    </source>
</evidence>
<protein>
    <recommendedName>
        <fullName evidence="3">Ubiquinone biosynthesis protein UbiJ</fullName>
    </recommendedName>
</protein>
<keyword evidence="2" id="KW-1185">Reference proteome</keyword>
<reference evidence="1 2" key="1">
    <citation type="submission" date="2023-06" db="EMBL/GenBank/DDBJ databases">
        <title>Pelomonas sp. PFR6 16S ribosomal RNA gene Genome sequencing and assembly.</title>
        <authorList>
            <person name="Woo H."/>
        </authorList>
    </citation>
    <scope>NUCLEOTIDE SEQUENCE [LARGE SCALE GENOMIC DNA]</scope>
    <source>
        <strain evidence="1 2">PFR6</strain>
    </source>
</reference>
<evidence type="ECO:0000313" key="2">
    <source>
        <dbReference type="Proteomes" id="UP001228044"/>
    </source>
</evidence>
<name>A0ABT8DS85_9BURK</name>
<sequence>MLHTWSSLVAPAVQDRMVLLLNHVISRESHAMARLMPFAGRTVLLRASGWPSVLPAVPDLLLGVTAAGLWERLDAAPGEAAEEVLRVELDASNPALLALAGLAGERPRVIVQGDAAFAAEINWLIANLRWDIEDELAALIGPAPAHQLAGWGRAAAQALAGLATAMHKKTA</sequence>
<dbReference type="EMBL" id="JAUHHC010000003">
    <property type="protein sequence ID" value="MDN3920838.1"/>
    <property type="molecule type" value="Genomic_DNA"/>
</dbReference>
<proteinExistence type="predicted"/>
<comment type="caution">
    <text evidence="1">The sequence shown here is derived from an EMBL/GenBank/DDBJ whole genome shotgun (WGS) entry which is preliminary data.</text>
</comment>
<dbReference type="Proteomes" id="UP001228044">
    <property type="component" value="Unassembled WGS sequence"/>
</dbReference>
<evidence type="ECO:0008006" key="3">
    <source>
        <dbReference type="Google" id="ProtNLM"/>
    </source>
</evidence>
<organism evidence="1 2">
    <name type="scientific">Roseateles violae</name>
    <dbReference type="NCBI Taxonomy" id="3058042"/>
    <lineage>
        <taxon>Bacteria</taxon>
        <taxon>Pseudomonadati</taxon>
        <taxon>Pseudomonadota</taxon>
        <taxon>Betaproteobacteria</taxon>
        <taxon>Burkholderiales</taxon>
        <taxon>Sphaerotilaceae</taxon>
        <taxon>Roseateles</taxon>
    </lineage>
</organism>
<gene>
    <name evidence="1" type="ORF">QWJ38_11165</name>
</gene>
<dbReference type="RefSeq" id="WP_290359162.1">
    <property type="nucleotide sequence ID" value="NZ_JAUHHC010000003.1"/>
</dbReference>
<accession>A0ABT8DS85</accession>